<name>A0A9D0Z089_9FIRM</name>
<accession>A0A9D0Z089</accession>
<feature type="transmembrane region" description="Helical" evidence="1">
    <location>
        <begin position="82"/>
        <end position="100"/>
    </location>
</feature>
<feature type="transmembrane region" description="Helical" evidence="1">
    <location>
        <begin position="59"/>
        <end position="76"/>
    </location>
</feature>
<feature type="non-terminal residue" evidence="2">
    <location>
        <position position="395"/>
    </location>
</feature>
<feature type="transmembrane region" description="Helical" evidence="1">
    <location>
        <begin position="112"/>
        <end position="131"/>
    </location>
</feature>
<protein>
    <submittedName>
        <fullName evidence="2">Uncharacterized protein</fullName>
    </submittedName>
</protein>
<dbReference type="InterPro" id="IPR043739">
    <property type="entry name" value="DUF5684"/>
</dbReference>
<comment type="caution">
    <text evidence="2">The sequence shown here is derived from an EMBL/GenBank/DDBJ whole genome shotgun (WGS) entry which is preliminary data.</text>
</comment>
<feature type="transmembrane region" description="Helical" evidence="1">
    <location>
        <begin position="29"/>
        <end position="52"/>
    </location>
</feature>
<evidence type="ECO:0000313" key="3">
    <source>
        <dbReference type="Proteomes" id="UP000886725"/>
    </source>
</evidence>
<reference evidence="2" key="1">
    <citation type="submission" date="2020-10" db="EMBL/GenBank/DDBJ databases">
        <authorList>
            <person name="Gilroy R."/>
        </authorList>
    </citation>
    <scope>NUCLEOTIDE SEQUENCE</scope>
    <source>
        <strain evidence="2">CHK165-10780</strain>
    </source>
</reference>
<keyword evidence="1" id="KW-0812">Transmembrane</keyword>
<evidence type="ECO:0000313" key="2">
    <source>
        <dbReference type="EMBL" id="HIQ65372.1"/>
    </source>
</evidence>
<organism evidence="2 3">
    <name type="scientific">Candidatus Faecenecus gallistercoris</name>
    <dbReference type="NCBI Taxonomy" id="2840793"/>
    <lineage>
        <taxon>Bacteria</taxon>
        <taxon>Bacillati</taxon>
        <taxon>Bacillota</taxon>
        <taxon>Bacillota incertae sedis</taxon>
        <taxon>Candidatus Faecenecus</taxon>
    </lineage>
</organism>
<keyword evidence="1" id="KW-0472">Membrane</keyword>
<keyword evidence="1" id="KW-1133">Transmembrane helix</keyword>
<gene>
    <name evidence="2" type="ORF">IAC85_06520</name>
</gene>
<dbReference type="EMBL" id="DVFU01000124">
    <property type="protein sequence ID" value="HIQ65372.1"/>
    <property type="molecule type" value="Genomic_DNA"/>
</dbReference>
<reference evidence="2" key="2">
    <citation type="journal article" date="2021" name="PeerJ">
        <title>Extensive microbial diversity within the chicken gut microbiome revealed by metagenomics and culture.</title>
        <authorList>
            <person name="Gilroy R."/>
            <person name="Ravi A."/>
            <person name="Getino M."/>
            <person name="Pursley I."/>
            <person name="Horton D.L."/>
            <person name="Alikhan N.F."/>
            <person name="Baker D."/>
            <person name="Gharbi K."/>
            <person name="Hall N."/>
            <person name="Watson M."/>
            <person name="Adriaenssens E.M."/>
            <person name="Foster-Nyarko E."/>
            <person name="Jarju S."/>
            <person name="Secka A."/>
            <person name="Antonio M."/>
            <person name="Oren A."/>
            <person name="Chaudhuri R.R."/>
            <person name="La Ragione R."/>
            <person name="Hildebrand F."/>
            <person name="Pallen M.J."/>
        </authorList>
    </citation>
    <scope>NUCLEOTIDE SEQUENCE</scope>
    <source>
        <strain evidence="2">CHK165-10780</strain>
    </source>
</reference>
<dbReference type="Proteomes" id="UP000886725">
    <property type="component" value="Unassembled WGS sequence"/>
</dbReference>
<dbReference type="AlphaFoldDB" id="A0A9D0Z089"/>
<dbReference type="Pfam" id="PF18936">
    <property type="entry name" value="DUF5684"/>
    <property type="match status" value="1"/>
</dbReference>
<sequence>MIAYDIFSYSDTGWFMNALSFFNSTDNKIMVTIVLVAALIVIIELVALWGIFTKAKKPGFISLIPIYNIISLLNLAKLKAYHFILLCIPVVGLYSWYRLSMNLAQVFKKKPSFGWGLFFLNPIFTIILGFGDSEYDRNYYYTEVEETPTVKEVIAPNRMVFEDYNQGLIFDPAQNVDDVVTAAPMTNDTNEMFESDMNKEGISMAFQDMSEAAMNNANGVGGVPELGTPQMDTGMIAPTPEPPRSYSATPNQFFMPEASQEVNVPPVAPAQMESTETESKFGAEPAKMTVEQLLGLQPTTGPNAPKAPVEQSNINADNVFGVQLQAEPVAPAPVTQPTSDFSISQPAPDLMAQQQIPPQMDQSSQVMAPPEVPGQSFSADAIMNVPLDTTMPAPA</sequence>
<proteinExistence type="predicted"/>
<evidence type="ECO:0000256" key="1">
    <source>
        <dbReference type="SAM" id="Phobius"/>
    </source>
</evidence>